<reference evidence="2 3" key="1">
    <citation type="submission" date="2018-02" db="EMBL/GenBank/DDBJ databases">
        <title>Comparative genomes isolates from brazilian mangrove.</title>
        <authorList>
            <person name="Araujo J.E."/>
            <person name="Taketani R.G."/>
            <person name="Silva M.C.P."/>
            <person name="Loureco M.V."/>
            <person name="Andreote F.D."/>
        </authorList>
    </citation>
    <scope>NUCLEOTIDE SEQUENCE [LARGE SCALE GENOMIC DNA]</scope>
    <source>
        <strain evidence="2 3">NAP PRIS-MGV</strain>
    </source>
</reference>
<gene>
    <name evidence="2" type="ORF">C5Y98_18955</name>
</gene>
<dbReference type="Pfam" id="PF08668">
    <property type="entry name" value="HDOD"/>
    <property type="match status" value="1"/>
</dbReference>
<dbReference type="PANTHER" id="PTHR33525">
    <property type="match status" value="1"/>
</dbReference>
<feature type="domain" description="HDOD" evidence="1">
    <location>
        <begin position="62"/>
        <end position="256"/>
    </location>
</feature>
<protein>
    <recommendedName>
        <fullName evidence="1">HDOD domain-containing protein</fullName>
    </recommendedName>
</protein>
<dbReference type="InterPro" id="IPR029787">
    <property type="entry name" value="Nucleotide_cyclase"/>
</dbReference>
<dbReference type="InterPro" id="IPR043128">
    <property type="entry name" value="Rev_trsase/Diguanyl_cyclase"/>
</dbReference>
<dbReference type="PROSITE" id="PS51833">
    <property type="entry name" value="HDOD"/>
    <property type="match status" value="1"/>
</dbReference>
<dbReference type="Gene3D" id="1.10.3210.10">
    <property type="entry name" value="Hypothetical protein af1432"/>
    <property type="match status" value="1"/>
</dbReference>
<dbReference type="PANTHER" id="PTHR33525:SF4">
    <property type="entry name" value="CYCLIC DI-GMP PHOSPHODIESTERASE CDGJ"/>
    <property type="match status" value="1"/>
</dbReference>
<sequence length="569" mass="61215">MSYIFKTKWALDGFLHLLVEKANCVTVGTTAADGALGTLGKGAAGTETTSPIGQMISRAQQLYSLPTVAMEVLQLTSNENANVAQIKDCIQRDPAMTVKILKVVNSPLFGLSGEVSDLNQALALLGIKPLKLLVLGFSLPKEMLQGIEAEVLAQYWQFSLTKAVAAREIALLQGEKYGDETFIAGLLSELGALVLLQDLGDAYANFAAKVLQEGADLSEMEWSALGFDHAILGCRLLQSWNLPESLIQVIREGHPSSGVAFEKLSGQSTTLRLAHNLAEVLVHHRLDLMPRFLDQLTHTTQHEEGTVEHLVLGIQEKLYQLASVLSVSLPEGVNYGDVVSAAYLQLSQIAESVAAPLAVGTREINERVVGSAEGKSLVDSMQQFVQSGMTAPVKKVEAAPAENAQVRQPIVGNTELFAEIAACMQHCRDQRRDFSLALLGINDFEDFVMIAGLDEVEVVRRVVAAIVDRLSDGYGRVLACGDSGIAVLLEYHDRHQTVSIARQILEMLPVWSQRRGAQQGIDLSVSCGVASACVPPKSLPPKEIFQAALRCLSAASNGGGNSVKSIELL</sequence>
<dbReference type="SUPFAM" id="SSF55073">
    <property type="entry name" value="Nucleotide cyclase"/>
    <property type="match status" value="1"/>
</dbReference>
<dbReference type="EMBL" id="PUIB01000019">
    <property type="protein sequence ID" value="PQO31504.1"/>
    <property type="molecule type" value="Genomic_DNA"/>
</dbReference>
<accession>A0A2S8FHU9</accession>
<dbReference type="AlphaFoldDB" id="A0A2S8FHU9"/>
<evidence type="ECO:0000313" key="2">
    <source>
        <dbReference type="EMBL" id="PQO31504.1"/>
    </source>
</evidence>
<proteinExistence type="predicted"/>
<dbReference type="SUPFAM" id="SSF109604">
    <property type="entry name" value="HD-domain/PDEase-like"/>
    <property type="match status" value="1"/>
</dbReference>
<dbReference type="InterPro" id="IPR013976">
    <property type="entry name" value="HDOD"/>
</dbReference>
<evidence type="ECO:0000313" key="3">
    <source>
        <dbReference type="Proteomes" id="UP000239388"/>
    </source>
</evidence>
<dbReference type="Proteomes" id="UP000239388">
    <property type="component" value="Unassembled WGS sequence"/>
</dbReference>
<organism evidence="2 3">
    <name type="scientific">Blastopirellula marina</name>
    <dbReference type="NCBI Taxonomy" id="124"/>
    <lineage>
        <taxon>Bacteria</taxon>
        <taxon>Pseudomonadati</taxon>
        <taxon>Planctomycetota</taxon>
        <taxon>Planctomycetia</taxon>
        <taxon>Pirellulales</taxon>
        <taxon>Pirellulaceae</taxon>
        <taxon>Blastopirellula</taxon>
    </lineage>
</organism>
<evidence type="ECO:0000259" key="1">
    <source>
        <dbReference type="PROSITE" id="PS51833"/>
    </source>
</evidence>
<dbReference type="Gene3D" id="3.30.70.270">
    <property type="match status" value="1"/>
</dbReference>
<dbReference type="InterPro" id="IPR052340">
    <property type="entry name" value="RNase_Y/CdgJ"/>
</dbReference>
<comment type="caution">
    <text evidence="2">The sequence shown here is derived from an EMBL/GenBank/DDBJ whole genome shotgun (WGS) entry which is preliminary data.</text>
</comment>
<name>A0A2S8FHU9_9BACT</name>